<proteinExistence type="predicted"/>
<evidence type="ECO:0000313" key="3">
    <source>
        <dbReference type="Proteomes" id="UP000482634"/>
    </source>
</evidence>
<dbReference type="AlphaFoldDB" id="A0A6B3NW83"/>
<organism evidence="2 3">
    <name type="scientific">Pseudomonas brassicae</name>
    <dbReference type="NCBI Taxonomy" id="2708063"/>
    <lineage>
        <taxon>Bacteria</taxon>
        <taxon>Pseudomonadati</taxon>
        <taxon>Pseudomonadota</taxon>
        <taxon>Gammaproteobacteria</taxon>
        <taxon>Pseudomonadales</taxon>
        <taxon>Pseudomonadaceae</taxon>
        <taxon>Pseudomonas</taxon>
    </lineage>
</organism>
<feature type="transmembrane region" description="Helical" evidence="1">
    <location>
        <begin position="32"/>
        <end position="58"/>
    </location>
</feature>
<accession>A0A6B3NW83</accession>
<sequence length="151" mass="15985">MSSDTALALTASLLRRGRQVERLSDAISLLALAYGLAPLAGAPAHIPGALLCAGLLVAGLMQKFWALRVALDAELFDHLAAQPERLAARTQTLDHALFALGLKPTQADDRDGQARSLAALGLLRRQMLCFAVQVLLALAGLLLLPWLPFAG</sequence>
<evidence type="ECO:0000313" key="2">
    <source>
        <dbReference type="EMBL" id="NER63684.1"/>
    </source>
</evidence>
<name>A0A6B3NW83_9PSED</name>
<protein>
    <submittedName>
        <fullName evidence="2">Uncharacterized protein</fullName>
    </submittedName>
</protein>
<evidence type="ECO:0000256" key="1">
    <source>
        <dbReference type="SAM" id="Phobius"/>
    </source>
</evidence>
<gene>
    <name evidence="2" type="ORF">G3436_06970</name>
</gene>
<dbReference type="RefSeq" id="WP_163942865.1">
    <property type="nucleotide sequence ID" value="NZ_JAAHBU010000081.1"/>
</dbReference>
<keyword evidence="3" id="KW-1185">Reference proteome</keyword>
<keyword evidence="1" id="KW-0812">Transmembrane</keyword>
<dbReference type="EMBL" id="JAAHBU010000081">
    <property type="protein sequence ID" value="NER63684.1"/>
    <property type="molecule type" value="Genomic_DNA"/>
</dbReference>
<reference evidence="2 3" key="1">
    <citation type="submission" date="2020-02" db="EMBL/GenBank/DDBJ databases">
        <title>Broccoli isolated Pseudomonas sp.</title>
        <authorList>
            <person name="Fujikawa T."/>
            <person name="Sawada H."/>
        </authorList>
    </citation>
    <scope>NUCLEOTIDE SEQUENCE [LARGE SCALE GENOMIC DNA]</scope>
    <source>
        <strain evidence="2 3">MAFF212427</strain>
    </source>
</reference>
<keyword evidence="1" id="KW-1133">Transmembrane helix</keyword>
<comment type="caution">
    <text evidence="2">The sequence shown here is derived from an EMBL/GenBank/DDBJ whole genome shotgun (WGS) entry which is preliminary data.</text>
</comment>
<feature type="transmembrane region" description="Helical" evidence="1">
    <location>
        <begin position="127"/>
        <end position="147"/>
    </location>
</feature>
<keyword evidence="1" id="KW-0472">Membrane</keyword>
<dbReference type="Proteomes" id="UP000482634">
    <property type="component" value="Unassembled WGS sequence"/>
</dbReference>